<dbReference type="EMBL" id="JAGTJS010000030">
    <property type="protein sequence ID" value="KAH7232045.1"/>
    <property type="molecule type" value="Genomic_DNA"/>
</dbReference>
<dbReference type="InterPro" id="IPR036291">
    <property type="entry name" value="NAD(P)-bd_dom_sf"/>
</dbReference>
<evidence type="ECO:0000259" key="2">
    <source>
        <dbReference type="SMART" id="SM00829"/>
    </source>
</evidence>
<dbReference type="InterPro" id="IPR020843">
    <property type="entry name" value="ER"/>
</dbReference>
<feature type="domain" description="Enoyl reductase (ER)" evidence="2">
    <location>
        <begin position="22"/>
        <end position="338"/>
    </location>
</feature>
<name>A0A9P9G2M1_FUSSL</name>
<dbReference type="OrthoDB" id="201656at2759"/>
<dbReference type="GO" id="GO:0005739">
    <property type="term" value="C:mitochondrion"/>
    <property type="evidence" value="ECO:0007669"/>
    <property type="project" value="TreeGrafter"/>
</dbReference>
<dbReference type="Gene3D" id="3.40.50.720">
    <property type="entry name" value="NAD(P)-binding Rossmann-like Domain"/>
    <property type="match status" value="1"/>
</dbReference>
<accession>A0A9P9G2M1</accession>
<comment type="caution">
    <text evidence="3">The sequence shown here is derived from an EMBL/GenBank/DDBJ whole genome shotgun (WGS) entry which is preliminary data.</text>
</comment>
<dbReference type="PANTHER" id="PTHR11695">
    <property type="entry name" value="ALCOHOL DEHYDROGENASE RELATED"/>
    <property type="match status" value="1"/>
</dbReference>
<dbReference type="SUPFAM" id="SSF51735">
    <property type="entry name" value="NAD(P)-binding Rossmann-fold domains"/>
    <property type="match status" value="1"/>
</dbReference>
<dbReference type="InterPro" id="IPR050700">
    <property type="entry name" value="YIM1/Zinc_Alcohol_DH_Fams"/>
</dbReference>
<proteinExistence type="predicted"/>
<evidence type="ECO:0000313" key="4">
    <source>
        <dbReference type="Proteomes" id="UP000736672"/>
    </source>
</evidence>
<keyword evidence="4" id="KW-1185">Reference proteome</keyword>
<keyword evidence="1" id="KW-0560">Oxidoreductase</keyword>
<dbReference type="Pfam" id="PF08240">
    <property type="entry name" value="ADH_N"/>
    <property type="match status" value="1"/>
</dbReference>
<organism evidence="3 4">
    <name type="scientific">Fusarium solani</name>
    <name type="common">Filamentous fungus</name>
    <dbReference type="NCBI Taxonomy" id="169388"/>
    <lineage>
        <taxon>Eukaryota</taxon>
        <taxon>Fungi</taxon>
        <taxon>Dikarya</taxon>
        <taxon>Ascomycota</taxon>
        <taxon>Pezizomycotina</taxon>
        <taxon>Sordariomycetes</taxon>
        <taxon>Hypocreomycetidae</taxon>
        <taxon>Hypocreales</taxon>
        <taxon>Nectriaceae</taxon>
        <taxon>Fusarium</taxon>
        <taxon>Fusarium solani species complex</taxon>
    </lineage>
</organism>
<dbReference type="PANTHER" id="PTHR11695:SF294">
    <property type="entry name" value="RETICULON-4-INTERACTING PROTEIN 1, MITOCHONDRIAL"/>
    <property type="match status" value="1"/>
</dbReference>
<dbReference type="InterPro" id="IPR002364">
    <property type="entry name" value="Quin_OxRdtase/zeta-crystal_CS"/>
</dbReference>
<sequence>MTTPTELPPTMRAAQWRSIAGGIEKNLTLNAEAKLPKNAHSLPKDHTLVKVAYASLNHLDYKPAEMPFGSTFIKKPATPGLDFSGTVVATSLSDLKPGQRVFGRTEPPVGGTLAEYVEVRKVGVAPVPDGVSLRDAACVGICGTAPLQSFAPYLEPGQKVLINGGSGGVGVFAIQIAKALGCSQVTAVCSGANADLCRNLGADEVIDYKAEDIVTALKRTGHQYDHILDTIFAKPELYWQCHHYLKPQGTYVAVGLPPQFKTFRTLFAIHLLPKWLGGGQRKFVFHSVSANTKDFGQVAQWIEEGKVKPVIEEEYSLEDAAKAYAKLKSGTAKGKLVIRVCGEPTSNSE</sequence>
<dbReference type="InterPro" id="IPR013154">
    <property type="entry name" value="ADH-like_N"/>
</dbReference>
<reference evidence="3" key="1">
    <citation type="journal article" date="2021" name="Nat. Commun.">
        <title>Genetic determinants of endophytism in the Arabidopsis root mycobiome.</title>
        <authorList>
            <person name="Mesny F."/>
            <person name="Miyauchi S."/>
            <person name="Thiergart T."/>
            <person name="Pickel B."/>
            <person name="Atanasova L."/>
            <person name="Karlsson M."/>
            <person name="Huettel B."/>
            <person name="Barry K.W."/>
            <person name="Haridas S."/>
            <person name="Chen C."/>
            <person name="Bauer D."/>
            <person name="Andreopoulos W."/>
            <person name="Pangilinan J."/>
            <person name="LaButti K."/>
            <person name="Riley R."/>
            <person name="Lipzen A."/>
            <person name="Clum A."/>
            <person name="Drula E."/>
            <person name="Henrissat B."/>
            <person name="Kohler A."/>
            <person name="Grigoriev I.V."/>
            <person name="Martin F.M."/>
            <person name="Hacquard S."/>
        </authorList>
    </citation>
    <scope>NUCLEOTIDE SEQUENCE</scope>
    <source>
        <strain evidence="3">FSSC 5 MPI-SDFR-AT-0091</strain>
    </source>
</reference>
<protein>
    <recommendedName>
        <fullName evidence="2">Enoyl reductase (ER) domain-containing protein</fullName>
    </recommendedName>
</protein>
<dbReference type="CDD" id="cd08267">
    <property type="entry name" value="MDR1"/>
    <property type="match status" value="1"/>
</dbReference>
<dbReference type="Pfam" id="PF13602">
    <property type="entry name" value="ADH_zinc_N_2"/>
    <property type="match status" value="1"/>
</dbReference>
<dbReference type="AlphaFoldDB" id="A0A9P9G2M1"/>
<dbReference type="InterPro" id="IPR011032">
    <property type="entry name" value="GroES-like_sf"/>
</dbReference>
<dbReference type="GO" id="GO:0016491">
    <property type="term" value="F:oxidoreductase activity"/>
    <property type="evidence" value="ECO:0007669"/>
    <property type="project" value="UniProtKB-KW"/>
</dbReference>
<dbReference type="GO" id="GO:0008270">
    <property type="term" value="F:zinc ion binding"/>
    <property type="evidence" value="ECO:0007669"/>
    <property type="project" value="InterPro"/>
</dbReference>
<dbReference type="PROSITE" id="PS01162">
    <property type="entry name" value="QOR_ZETA_CRYSTAL"/>
    <property type="match status" value="1"/>
</dbReference>
<gene>
    <name evidence="3" type="ORF">B0J15DRAFT_505523</name>
</gene>
<dbReference type="Gene3D" id="3.90.180.10">
    <property type="entry name" value="Medium-chain alcohol dehydrogenases, catalytic domain"/>
    <property type="match status" value="1"/>
</dbReference>
<dbReference type="SUPFAM" id="SSF50129">
    <property type="entry name" value="GroES-like"/>
    <property type="match status" value="1"/>
</dbReference>
<evidence type="ECO:0000313" key="3">
    <source>
        <dbReference type="EMBL" id="KAH7232045.1"/>
    </source>
</evidence>
<evidence type="ECO:0000256" key="1">
    <source>
        <dbReference type="ARBA" id="ARBA00023002"/>
    </source>
</evidence>
<dbReference type="Proteomes" id="UP000736672">
    <property type="component" value="Unassembled WGS sequence"/>
</dbReference>
<dbReference type="SMART" id="SM00829">
    <property type="entry name" value="PKS_ER"/>
    <property type="match status" value="1"/>
</dbReference>